<dbReference type="STRING" id="1448318.A0A319DXX6"/>
<dbReference type="SUPFAM" id="SSF48452">
    <property type="entry name" value="TPR-like"/>
    <property type="match status" value="1"/>
</dbReference>
<name>A0A319DXX6_ASPSB</name>
<dbReference type="PANTHER" id="PTHR19959">
    <property type="entry name" value="KINESIN LIGHT CHAIN"/>
    <property type="match status" value="1"/>
</dbReference>
<evidence type="ECO:0000313" key="2">
    <source>
        <dbReference type="EMBL" id="PYI02626.1"/>
    </source>
</evidence>
<proteinExistence type="predicted"/>
<dbReference type="InterPro" id="IPR011990">
    <property type="entry name" value="TPR-like_helical_dom_sf"/>
</dbReference>
<sequence>MDSLTDCTDPTSRKVVQDLSVVIPHPPESNTNDIAMALGQEYVKTRDVTKLDECIQLFRQLVNGDPENPHRPVYLSNLGHALGLRYSKIERRSDLEEAVDVLRWAREVSRPTDTIWPGILNNLGMRLGQYYDLTEETKYLDEAIEMSEAALDATQSDNQDRARRLHNLGLSLSKRYRCLHDPVDLDRAICVTREAVKITPAGYAGRAQWFTNLGDATYDKYRVTNPDADLEESLRMTRRGLQVAVRGDSAWPVWLHNFALRLRAIYKRAGNLEYLREAIDMARQSLAATSADDPERRNRSLNLANCFLEDRYLRTQARLDLTESIRILRLAVKAFPAADPERATSLINLGNSLARYYALAGSVDDLQEFLQVSWEAVTATPAQHHAKAERLANVALRLKDRYRRFRAHDDIKDAIDVAQQAIHAVPSNHPIQGACLRTVGVMFLERYRVESNMSDWQTAKDYFTQALAVSNCSVSVRIGATRELLSLPGIANDPAAYRIATDAVKLIPQLTPRSVQHADRQHLLADAVGVASDAAALALHTGHGTKTAIQLLEAGRGLIAAASFEQTDIDKLTRINQDLANAYVQAETQARIRAETEQELLSLTQKIRLSMPDFQRFLLPASEDEMLAAAKHGPVVMLNVSSHRCDALIVDAAGIRPQPLRLPLLSKKELDAYSMPLASLDTLQWLWDRIVSPVLASLGDTAWEPDCQVRRVWWIPTGELTRFPLHAAGYHQGGTGHTALDRVVSSYAASMNAIIHERRQSATRSDVGLDPASQWGLLAVAMEETPGQSVLPHARTEISEVIKVLGDRATALPCRASKEDVLSALERCKIFHFAGHGSVNPTHPLQSTLLLEDWTLDPLTVGSLLDVRLSSAATTLPFLAYLSACGTGQTRGKGSMDESIHLANACQLAGFRHVIGTLWNVNDALCVSMARLIYQALREERTIQDQSVSLALHRATRTLRNDWIQEVRLHDDEDDYDDFEGVQGLSQDRFAYLKQDTAKVKAPLWIPYVHFGV</sequence>
<dbReference type="OrthoDB" id="9991317at2759"/>
<dbReference type="Proteomes" id="UP000248423">
    <property type="component" value="Unassembled WGS sequence"/>
</dbReference>
<dbReference type="Pfam" id="PF12770">
    <property type="entry name" value="CHAT"/>
    <property type="match status" value="1"/>
</dbReference>
<feature type="domain" description="CHAT" evidence="1">
    <location>
        <begin position="681"/>
        <end position="962"/>
    </location>
</feature>
<evidence type="ECO:0000313" key="3">
    <source>
        <dbReference type="Proteomes" id="UP000248423"/>
    </source>
</evidence>
<dbReference type="InterPro" id="IPR024983">
    <property type="entry name" value="CHAT_dom"/>
</dbReference>
<dbReference type="EMBL" id="KZ826392">
    <property type="protein sequence ID" value="PYI02626.1"/>
    <property type="molecule type" value="Genomic_DNA"/>
</dbReference>
<dbReference type="Gene3D" id="1.25.40.10">
    <property type="entry name" value="Tetratricopeptide repeat domain"/>
    <property type="match status" value="2"/>
</dbReference>
<dbReference type="PANTHER" id="PTHR19959:SF119">
    <property type="entry name" value="FUNGAL LIPASE-LIKE DOMAIN-CONTAINING PROTEIN"/>
    <property type="match status" value="1"/>
</dbReference>
<organism evidence="2 3">
    <name type="scientific">Aspergillus sclerotiicarbonarius (strain CBS 121057 / IBT 28362)</name>
    <dbReference type="NCBI Taxonomy" id="1448318"/>
    <lineage>
        <taxon>Eukaryota</taxon>
        <taxon>Fungi</taxon>
        <taxon>Dikarya</taxon>
        <taxon>Ascomycota</taxon>
        <taxon>Pezizomycotina</taxon>
        <taxon>Eurotiomycetes</taxon>
        <taxon>Eurotiomycetidae</taxon>
        <taxon>Eurotiales</taxon>
        <taxon>Aspergillaceae</taxon>
        <taxon>Aspergillus</taxon>
        <taxon>Aspergillus subgen. Circumdati</taxon>
    </lineage>
</organism>
<dbReference type="VEuPathDB" id="FungiDB:BO78DRAFT_453543"/>
<reference evidence="2 3" key="1">
    <citation type="submission" date="2018-02" db="EMBL/GenBank/DDBJ databases">
        <title>The genomes of Aspergillus section Nigri reveals drivers in fungal speciation.</title>
        <authorList>
            <consortium name="DOE Joint Genome Institute"/>
            <person name="Vesth T.C."/>
            <person name="Nybo J."/>
            <person name="Theobald S."/>
            <person name="Brandl J."/>
            <person name="Frisvad J.C."/>
            <person name="Nielsen K.F."/>
            <person name="Lyhne E.K."/>
            <person name="Kogle M.E."/>
            <person name="Kuo A."/>
            <person name="Riley R."/>
            <person name="Clum A."/>
            <person name="Nolan M."/>
            <person name="Lipzen A."/>
            <person name="Salamov A."/>
            <person name="Henrissat B."/>
            <person name="Wiebenga A."/>
            <person name="De vries R.P."/>
            <person name="Grigoriev I.V."/>
            <person name="Mortensen U.H."/>
            <person name="Andersen M.R."/>
            <person name="Baker S.E."/>
        </authorList>
    </citation>
    <scope>NUCLEOTIDE SEQUENCE [LARGE SCALE GENOMIC DNA]</scope>
    <source>
        <strain evidence="2 3">CBS 121057</strain>
    </source>
</reference>
<keyword evidence="3" id="KW-1185">Reference proteome</keyword>
<gene>
    <name evidence="2" type="ORF">BO78DRAFT_453543</name>
</gene>
<evidence type="ECO:0000259" key="1">
    <source>
        <dbReference type="Pfam" id="PF12770"/>
    </source>
</evidence>
<protein>
    <recommendedName>
        <fullName evidence="1">CHAT domain-containing protein</fullName>
    </recommendedName>
</protein>
<accession>A0A319DXX6</accession>
<dbReference type="AlphaFoldDB" id="A0A319DXX6"/>